<evidence type="ECO:0000313" key="2">
    <source>
        <dbReference type="Proteomes" id="UP000467841"/>
    </source>
</evidence>
<keyword evidence="2" id="KW-1185">Reference proteome</keyword>
<name>A0A6D2JYG9_9BRAS</name>
<organism evidence="1 2">
    <name type="scientific">Microthlaspi erraticum</name>
    <dbReference type="NCBI Taxonomy" id="1685480"/>
    <lineage>
        <taxon>Eukaryota</taxon>
        <taxon>Viridiplantae</taxon>
        <taxon>Streptophyta</taxon>
        <taxon>Embryophyta</taxon>
        <taxon>Tracheophyta</taxon>
        <taxon>Spermatophyta</taxon>
        <taxon>Magnoliopsida</taxon>
        <taxon>eudicotyledons</taxon>
        <taxon>Gunneridae</taxon>
        <taxon>Pentapetalae</taxon>
        <taxon>rosids</taxon>
        <taxon>malvids</taxon>
        <taxon>Brassicales</taxon>
        <taxon>Brassicaceae</taxon>
        <taxon>Coluteocarpeae</taxon>
        <taxon>Microthlaspi</taxon>
    </lineage>
</organism>
<gene>
    <name evidence="1" type="ORF">MERR_LOCUS33227</name>
</gene>
<proteinExistence type="predicted"/>
<comment type="caution">
    <text evidence="1">The sequence shown here is derived from an EMBL/GenBank/DDBJ whole genome shotgun (WGS) entry which is preliminary data.</text>
</comment>
<dbReference type="AlphaFoldDB" id="A0A6D2JYG9"/>
<protein>
    <submittedName>
        <fullName evidence="1">Uncharacterized protein</fullName>
    </submittedName>
</protein>
<dbReference type="Proteomes" id="UP000467841">
    <property type="component" value="Unassembled WGS sequence"/>
</dbReference>
<evidence type="ECO:0000313" key="1">
    <source>
        <dbReference type="EMBL" id="CAA7045992.1"/>
    </source>
</evidence>
<dbReference type="EMBL" id="CACVBM020001336">
    <property type="protein sequence ID" value="CAA7045992.1"/>
    <property type="molecule type" value="Genomic_DNA"/>
</dbReference>
<sequence>MQRSGEIPGMSSSEYPIAFLYFLSSQRSKASSTLFRSAFTITGYVELGPRKNKDKVQFFPHNPNPNGPDGMINSEDEEKIKLFQERYGRDKEFPDISEQLSESSKAWN</sequence>
<accession>A0A6D2JYG9</accession>
<reference evidence="1" key="1">
    <citation type="submission" date="2020-01" db="EMBL/GenBank/DDBJ databases">
        <authorList>
            <person name="Mishra B."/>
        </authorList>
    </citation>
    <scope>NUCLEOTIDE SEQUENCE [LARGE SCALE GENOMIC DNA]</scope>
</reference>